<name>A0A1H0W2R8_9GAMM</name>
<organism evidence="1 2">
    <name type="scientific">Ectopseudomonas guguanensis</name>
    <dbReference type="NCBI Taxonomy" id="1198456"/>
    <lineage>
        <taxon>Bacteria</taxon>
        <taxon>Pseudomonadati</taxon>
        <taxon>Pseudomonadota</taxon>
        <taxon>Gammaproteobacteria</taxon>
        <taxon>Pseudomonadales</taxon>
        <taxon>Pseudomonadaceae</taxon>
        <taxon>Ectopseudomonas</taxon>
    </lineage>
</organism>
<dbReference type="Proteomes" id="UP000199460">
    <property type="component" value="Unassembled WGS sequence"/>
</dbReference>
<proteinExistence type="predicted"/>
<sequence>MVLPASRLSVFAWEAPCYMSFMEMLKLQCYR</sequence>
<reference evidence="2" key="1">
    <citation type="submission" date="2016-10" db="EMBL/GenBank/DDBJ databases">
        <authorList>
            <person name="Varghese N."/>
            <person name="Submissions S."/>
        </authorList>
    </citation>
    <scope>NUCLEOTIDE SEQUENCE [LARGE SCALE GENOMIC DNA]</scope>
    <source>
        <strain evidence="2">JCM 18416</strain>
    </source>
</reference>
<keyword evidence="2" id="KW-1185">Reference proteome</keyword>
<protein>
    <submittedName>
        <fullName evidence="1">Uncharacterized protein</fullName>
    </submittedName>
</protein>
<dbReference type="EMBL" id="FNJJ01000006">
    <property type="protein sequence ID" value="SDP85012.1"/>
    <property type="molecule type" value="Genomic_DNA"/>
</dbReference>
<dbReference type="AlphaFoldDB" id="A0A1H0W2R8"/>
<gene>
    <name evidence="1" type="ORF">SAMN05216213_106198</name>
</gene>
<evidence type="ECO:0000313" key="1">
    <source>
        <dbReference type="EMBL" id="SDP85012.1"/>
    </source>
</evidence>
<evidence type="ECO:0000313" key="2">
    <source>
        <dbReference type="Proteomes" id="UP000199460"/>
    </source>
</evidence>
<accession>A0A1H0W2R8</accession>